<sequence>MQIRRRIVSPRPPFYLPRSAYSITSVSRPYHHRSPAFCPPESDIDVSHRMTCQLRNSSYSISRRPSQPPLEPACVHGYSTSHCVVEDYTASLDVV</sequence>
<dbReference type="EMBL" id="ML733593">
    <property type="protein sequence ID" value="KAB8213578.1"/>
    <property type="molecule type" value="Genomic_DNA"/>
</dbReference>
<name>A0A5N6E881_9EURO</name>
<evidence type="ECO:0000313" key="1">
    <source>
        <dbReference type="EMBL" id="KAB8213578.1"/>
    </source>
</evidence>
<protein>
    <submittedName>
        <fullName evidence="1">Uncharacterized protein</fullName>
    </submittedName>
</protein>
<proteinExistence type="predicted"/>
<organism evidence="1 2">
    <name type="scientific">Aspergillus novoparasiticus</name>
    <dbReference type="NCBI Taxonomy" id="986946"/>
    <lineage>
        <taxon>Eukaryota</taxon>
        <taxon>Fungi</taxon>
        <taxon>Dikarya</taxon>
        <taxon>Ascomycota</taxon>
        <taxon>Pezizomycotina</taxon>
        <taxon>Eurotiomycetes</taxon>
        <taxon>Eurotiomycetidae</taxon>
        <taxon>Eurotiales</taxon>
        <taxon>Aspergillaceae</taxon>
        <taxon>Aspergillus</taxon>
        <taxon>Aspergillus subgen. Circumdati</taxon>
    </lineage>
</organism>
<gene>
    <name evidence="1" type="ORF">BDV33DRAFT_184481</name>
</gene>
<keyword evidence="2" id="KW-1185">Reference proteome</keyword>
<dbReference type="Proteomes" id="UP000326799">
    <property type="component" value="Unassembled WGS sequence"/>
</dbReference>
<dbReference type="AlphaFoldDB" id="A0A5N6E881"/>
<accession>A0A5N6E881</accession>
<evidence type="ECO:0000313" key="2">
    <source>
        <dbReference type="Proteomes" id="UP000326799"/>
    </source>
</evidence>
<reference evidence="1 2" key="1">
    <citation type="submission" date="2019-04" db="EMBL/GenBank/DDBJ databases">
        <title>Fungal friends and foes A comparative genomics study of 23 Aspergillus species from section Flavi.</title>
        <authorList>
            <consortium name="DOE Joint Genome Institute"/>
            <person name="Kjaerbolling I."/>
            <person name="Vesth T.C."/>
            <person name="Frisvad J.C."/>
            <person name="Nybo J.L."/>
            <person name="Theobald S."/>
            <person name="Kildgaard S."/>
            <person name="Petersen T.I."/>
            <person name="Kuo A."/>
            <person name="Sato A."/>
            <person name="Lyhne E.K."/>
            <person name="Kogle M.E."/>
            <person name="Wiebenga A."/>
            <person name="Kun R.S."/>
            <person name="Lubbers R.J."/>
            <person name="Makela M.R."/>
            <person name="Barry K."/>
            <person name="Chovatia M."/>
            <person name="Clum A."/>
            <person name="Daum C."/>
            <person name="Haridas S."/>
            <person name="He G."/>
            <person name="LaButti K."/>
            <person name="Lipzen A."/>
            <person name="Mondo S."/>
            <person name="Pangilinan J."/>
            <person name="Riley R."/>
            <person name="Salamov A."/>
            <person name="Simmons B.A."/>
            <person name="Magnuson J.K."/>
            <person name="Henrissat B."/>
            <person name="Mortensen U.H."/>
            <person name="Larsen T.O."/>
            <person name="De vries R.P."/>
            <person name="Grigoriev I.V."/>
            <person name="Machida M."/>
            <person name="Baker S.E."/>
            <person name="Andersen M.R."/>
        </authorList>
    </citation>
    <scope>NUCLEOTIDE SEQUENCE [LARGE SCALE GENOMIC DNA]</scope>
    <source>
        <strain evidence="1 2">CBS 126849</strain>
    </source>
</reference>